<dbReference type="SUPFAM" id="SSF52317">
    <property type="entry name" value="Class I glutamine amidotransferase-like"/>
    <property type="match status" value="1"/>
</dbReference>
<reference evidence="1" key="2">
    <citation type="journal article" date="2014" name="ISME J.">
        <title>Microbial stratification in low pH oxic and suboxic macroscopic growths along an acid mine drainage.</title>
        <authorList>
            <person name="Mendez-Garcia C."/>
            <person name="Mesa V."/>
            <person name="Sprenger R.R."/>
            <person name="Richter M."/>
            <person name="Diez M.S."/>
            <person name="Solano J."/>
            <person name="Bargiela R."/>
            <person name="Golyshina O.V."/>
            <person name="Manteca A."/>
            <person name="Ramos J.L."/>
            <person name="Gallego J.R."/>
            <person name="Llorente I."/>
            <person name="Martins Dos Santos V.A."/>
            <person name="Jensen O.N."/>
            <person name="Pelaez A.I."/>
            <person name="Sanchez J."/>
            <person name="Ferrer M."/>
        </authorList>
    </citation>
    <scope>NUCLEOTIDE SEQUENCE</scope>
</reference>
<dbReference type="GO" id="GO:0005737">
    <property type="term" value="C:cytoplasm"/>
    <property type="evidence" value="ECO:0007669"/>
    <property type="project" value="TreeGrafter"/>
</dbReference>
<dbReference type="Pfam" id="PF13507">
    <property type="entry name" value="GATase_5"/>
    <property type="match status" value="1"/>
</dbReference>
<feature type="non-terminal residue" evidence="1">
    <location>
        <position position="1"/>
    </location>
</feature>
<dbReference type="InterPro" id="IPR029062">
    <property type="entry name" value="Class_I_gatase-like"/>
</dbReference>
<proteinExistence type="predicted"/>
<protein>
    <submittedName>
        <fullName evidence="1">Phosphoribosylformylglycinamidine synthase</fullName>
    </submittedName>
</protein>
<sequence>RANGDTLFEKSRTRLHELWSETTHALKRLRDEPEAADQEQASRIDPGCYRLWSSPPPPPVVPVAGLRSRGRSRLPRVMVLREQGVNGQIEMAAAFHVAGFTPLDVHMSDLIDERVHLEDFDVLAACGGFSYGDVFGAGAGWAQVILSNPRLRRVF</sequence>
<dbReference type="GO" id="GO:0004642">
    <property type="term" value="F:phosphoribosylformylglycinamidine synthase activity"/>
    <property type="evidence" value="ECO:0007669"/>
    <property type="project" value="TreeGrafter"/>
</dbReference>
<organism evidence="1">
    <name type="scientific">mine drainage metagenome</name>
    <dbReference type="NCBI Taxonomy" id="410659"/>
    <lineage>
        <taxon>unclassified sequences</taxon>
        <taxon>metagenomes</taxon>
        <taxon>ecological metagenomes</taxon>
    </lineage>
</organism>
<comment type="caution">
    <text evidence="1">The sequence shown here is derived from an EMBL/GenBank/DDBJ whole genome shotgun (WGS) entry which is preliminary data.</text>
</comment>
<evidence type="ECO:0000313" key="1">
    <source>
        <dbReference type="EMBL" id="EQD29825.1"/>
    </source>
</evidence>
<dbReference type="Gene3D" id="3.40.50.880">
    <property type="match status" value="1"/>
</dbReference>
<dbReference type="GO" id="GO:0006164">
    <property type="term" value="P:purine nucleotide biosynthetic process"/>
    <property type="evidence" value="ECO:0007669"/>
    <property type="project" value="TreeGrafter"/>
</dbReference>
<dbReference type="PANTHER" id="PTHR10099:SF1">
    <property type="entry name" value="PHOSPHORIBOSYLFORMYLGLYCINAMIDINE SYNTHASE"/>
    <property type="match status" value="1"/>
</dbReference>
<name>T0ZJ02_9ZZZZ</name>
<dbReference type="EMBL" id="AUZZ01010474">
    <property type="protein sequence ID" value="EQD29825.1"/>
    <property type="molecule type" value="Genomic_DNA"/>
</dbReference>
<dbReference type="PANTHER" id="PTHR10099">
    <property type="entry name" value="PHOSPHORIBOSYLFORMYLGLYCINAMIDINE SYNTHASE"/>
    <property type="match status" value="1"/>
</dbReference>
<gene>
    <name evidence="1" type="ORF">B2A_14424</name>
</gene>
<reference evidence="1" key="1">
    <citation type="submission" date="2013-08" db="EMBL/GenBank/DDBJ databases">
        <authorList>
            <person name="Mendez C."/>
            <person name="Richter M."/>
            <person name="Ferrer M."/>
            <person name="Sanchez J."/>
        </authorList>
    </citation>
    <scope>NUCLEOTIDE SEQUENCE</scope>
</reference>
<dbReference type="SMART" id="SM01211">
    <property type="entry name" value="GATase_5"/>
    <property type="match status" value="1"/>
</dbReference>
<accession>T0ZJ02</accession>
<dbReference type="AlphaFoldDB" id="T0ZJ02"/>